<dbReference type="AlphaFoldDB" id="A0A9N9FMI5"/>
<evidence type="ECO:0000313" key="2">
    <source>
        <dbReference type="Proteomes" id="UP000789405"/>
    </source>
</evidence>
<dbReference type="OrthoDB" id="2422029at2759"/>
<dbReference type="Proteomes" id="UP000789405">
    <property type="component" value="Unassembled WGS sequence"/>
</dbReference>
<keyword evidence="2" id="KW-1185">Reference proteome</keyword>
<accession>A0A9N9FMI5</accession>
<proteinExistence type="predicted"/>
<dbReference type="EMBL" id="CAJVPY010002080">
    <property type="protein sequence ID" value="CAG8547827.1"/>
    <property type="molecule type" value="Genomic_DNA"/>
</dbReference>
<gene>
    <name evidence="1" type="ORF">DERYTH_LOCUS5119</name>
</gene>
<evidence type="ECO:0000313" key="1">
    <source>
        <dbReference type="EMBL" id="CAG8547827.1"/>
    </source>
</evidence>
<protein>
    <submittedName>
        <fullName evidence="1">17580_t:CDS:1</fullName>
    </submittedName>
</protein>
<name>A0A9N9FMI5_9GLOM</name>
<organism evidence="1 2">
    <name type="scientific">Dentiscutata erythropus</name>
    <dbReference type="NCBI Taxonomy" id="1348616"/>
    <lineage>
        <taxon>Eukaryota</taxon>
        <taxon>Fungi</taxon>
        <taxon>Fungi incertae sedis</taxon>
        <taxon>Mucoromycota</taxon>
        <taxon>Glomeromycotina</taxon>
        <taxon>Glomeromycetes</taxon>
        <taxon>Diversisporales</taxon>
        <taxon>Gigasporaceae</taxon>
        <taxon>Dentiscutata</taxon>
    </lineage>
</organism>
<comment type="caution">
    <text evidence="1">The sequence shown here is derived from an EMBL/GenBank/DDBJ whole genome shotgun (WGS) entry which is preliminary data.</text>
</comment>
<reference evidence="1" key="1">
    <citation type="submission" date="2021-06" db="EMBL/GenBank/DDBJ databases">
        <authorList>
            <person name="Kallberg Y."/>
            <person name="Tangrot J."/>
            <person name="Rosling A."/>
        </authorList>
    </citation>
    <scope>NUCLEOTIDE SEQUENCE</scope>
    <source>
        <strain evidence="1">MA453B</strain>
    </source>
</reference>
<sequence>MQLTLCQENYVSGNKNNTGNSYDSVSIKNQKDDTALSFNNFDQTEMLDQPNSYQSISTSLEYDATYKVDTTLNFQKNSLKKCLRANCTNLRYVENGRLHDFCGQTCAKMISLCAHPKCFNRCYIENDGRVHRYCGRSCARKCILIKTNEKTTKLSWTPFTSDYLSSSCENLPSHEPRKFYLVEQKSRELTIFIWRYLTYATNASISWDVPKVTHHAGFGIFSLKNGTPGTPVQMTHLIIHKAGQVWWLRFPDEGLGYYWFVGLKTFHSLFDMTMGSPAKSLNLHTE</sequence>